<organism evidence="1 2">
    <name type="scientific">Calycina marina</name>
    <dbReference type="NCBI Taxonomy" id="1763456"/>
    <lineage>
        <taxon>Eukaryota</taxon>
        <taxon>Fungi</taxon>
        <taxon>Dikarya</taxon>
        <taxon>Ascomycota</taxon>
        <taxon>Pezizomycotina</taxon>
        <taxon>Leotiomycetes</taxon>
        <taxon>Helotiales</taxon>
        <taxon>Pezizellaceae</taxon>
        <taxon>Calycina</taxon>
    </lineage>
</organism>
<dbReference type="Gene3D" id="3.20.20.140">
    <property type="entry name" value="Metal-dependent hydrolases"/>
    <property type="match status" value="1"/>
</dbReference>
<evidence type="ECO:0000313" key="2">
    <source>
        <dbReference type="Proteomes" id="UP000887226"/>
    </source>
</evidence>
<gene>
    <name evidence="1" type="ORF">BJ878DRAFT_243157</name>
</gene>
<evidence type="ECO:0000313" key="1">
    <source>
        <dbReference type="EMBL" id="KAG9241221.1"/>
    </source>
</evidence>
<name>A0A9P7YWV8_9HELO</name>
<dbReference type="AlphaFoldDB" id="A0A9P7YWV8"/>
<proteinExistence type="predicted"/>
<dbReference type="OrthoDB" id="3364440at2759"/>
<dbReference type="Proteomes" id="UP000887226">
    <property type="component" value="Unassembled WGS sequence"/>
</dbReference>
<accession>A0A9P7YWV8</accession>
<dbReference type="EMBL" id="MU254249">
    <property type="protein sequence ID" value="KAG9241221.1"/>
    <property type="molecule type" value="Genomic_DNA"/>
</dbReference>
<protein>
    <submittedName>
        <fullName evidence="1">Uncharacterized protein</fullName>
    </submittedName>
</protein>
<comment type="caution">
    <text evidence="1">The sequence shown here is derived from an EMBL/GenBank/DDBJ whole genome shotgun (WGS) entry which is preliminary data.</text>
</comment>
<sequence>MDDLKSVIHTTPIIDIHSKPLLRTEALTKHDLLVITTEANGDAIDKIRSIPANIRAVKQSSSFLDYPATWEDVTAAIERENTKSNAWAKRCFEGIDVLLMEGGLDGKDETYDLVWHDRLNRHKSKQTVRIEKVAEEIIDGCTQRDIPTNLVFKTFMTEFRKPKEAIYNPRVVGFKSVIC</sequence>
<keyword evidence="2" id="KW-1185">Reference proteome</keyword>
<reference evidence="1" key="1">
    <citation type="journal article" date="2021" name="IMA Fungus">
        <title>Genomic characterization of three marine fungi, including Emericellopsis atlantica sp. nov. with signatures of a generalist lifestyle and marine biomass degradation.</title>
        <authorList>
            <person name="Hagestad O.C."/>
            <person name="Hou L."/>
            <person name="Andersen J.H."/>
            <person name="Hansen E.H."/>
            <person name="Altermark B."/>
            <person name="Li C."/>
            <person name="Kuhnert E."/>
            <person name="Cox R.J."/>
            <person name="Crous P.W."/>
            <person name="Spatafora J.W."/>
            <person name="Lail K."/>
            <person name="Amirebrahimi M."/>
            <person name="Lipzen A."/>
            <person name="Pangilinan J."/>
            <person name="Andreopoulos W."/>
            <person name="Hayes R.D."/>
            <person name="Ng V."/>
            <person name="Grigoriev I.V."/>
            <person name="Jackson S.A."/>
            <person name="Sutton T.D.S."/>
            <person name="Dobson A.D.W."/>
            <person name="Rama T."/>
        </authorList>
    </citation>
    <scope>NUCLEOTIDE SEQUENCE</scope>
    <source>
        <strain evidence="1">TRa3180A</strain>
    </source>
</reference>